<evidence type="ECO:0000313" key="11">
    <source>
        <dbReference type="Proteomes" id="UP000694393"/>
    </source>
</evidence>
<dbReference type="GO" id="GO:0036038">
    <property type="term" value="C:MKS complex"/>
    <property type="evidence" value="ECO:0007669"/>
    <property type="project" value="TreeGrafter"/>
</dbReference>
<dbReference type="InterPro" id="IPR057724">
    <property type="entry name" value="TCTN1-3_N"/>
</dbReference>
<evidence type="ECO:0000313" key="10">
    <source>
        <dbReference type="Ensembl" id="ENSPCEP00000007034.1"/>
    </source>
</evidence>
<evidence type="ECO:0000256" key="2">
    <source>
        <dbReference type="ARBA" id="ARBA00011495"/>
    </source>
</evidence>
<feature type="domain" description="Tectonic-1-3" evidence="8">
    <location>
        <begin position="255"/>
        <end position="416"/>
    </location>
</feature>
<feature type="compositionally biased region" description="Low complexity" evidence="6">
    <location>
        <begin position="60"/>
        <end position="80"/>
    </location>
</feature>
<name>A0A8C8RK28_9SAUR</name>
<keyword evidence="11" id="KW-1185">Reference proteome</keyword>
<reference evidence="10" key="2">
    <citation type="submission" date="2025-09" db="UniProtKB">
        <authorList>
            <consortium name="Ensembl"/>
        </authorList>
    </citation>
    <scope>IDENTIFICATION</scope>
</reference>
<protein>
    <submittedName>
        <fullName evidence="10">Tectonic family member 1</fullName>
    </submittedName>
</protein>
<dbReference type="Ensembl" id="ENSPCET00000007280.1">
    <property type="protein sequence ID" value="ENSPCEP00000007034.1"/>
    <property type="gene ID" value="ENSPCEG00000005658.1"/>
</dbReference>
<keyword evidence="5" id="KW-0325">Glycoprotein</keyword>
<accession>A0A8C8RK28</accession>
<evidence type="ECO:0000259" key="8">
    <source>
        <dbReference type="Pfam" id="PF07773"/>
    </source>
</evidence>
<dbReference type="PANTHER" id="PTHR14611">
    <property type="entry name" value="TECTONIC FAMILY MEMBER"/>
    <property type="match status" value="1"/>
</dbReference>
<feature type="region of interest" description="Disordered" evidence="6">
    <location>
        <begin position="17"/>
        <end position="111"/>
    </location>
</feature>
<dbReference type="GO" id="GO:1904491">
    <property type="term" value="P:protein localization to ciliary transition zone"/>
    <property type="evidence" value="ECO:0007669"/>
    <property type="project" value="TreeGrafter"/>
</dbReference>
<sequence>MALRLGLLLLLAAVRRSSGGEGVPGQSPTTPPPSPAETSAARPGLGSSPAPEESRPPETPAAGPTAPTPDPGLASSAAPVSLPPPETPAPPAAPTAAATTAPAPKARAGPGPVPVPDVATLCVCDLLMAQCDANCCCDPDCTAADFSLFTTCSVPIVTGDSQLCSQKAAIYSIDVAAYPPKRIFKLVDQNNPSIFCIHATNYKQALSFIPPEMPTSQNFDSLLTRFEGVTFSAESDVILNTEAATQNSSDANETARYEYGVPIQTADGFLRLPAPLVSSQCTDANPAGFLVNQALKCSRMLNAGNCNTTQALSMLFYASPSILAVPKSSQTVNVTVQTITVQSLNGTRTLLNSSDVLLLPMFLDDQVCLNVVLGVSYSITYTDAGEITDAAVSFVLGTINTVLPIQQSFEISFTQVNTKPVPLSGNPGYGIGLPLRAGFRSPGSGIIQSTNTYGQLTLLRSSSNQDCLAVEGVRTPVLFGYNMISGCKLRITAGTQCQLLAIIILNILKGQHFPEYVASFGNSQAQDILDWVPITHIQSAQQDLCQIPVSFEIEVKWTKYGSLVNPQAKIVNISATVITTILAQTNFRSERTIDVASSVTFIDVSTPAEPGYKARPTIDAKLPFDFFFPFT</sequence>
<evidence type="ECO:0000259" key="9">
    <source>
        <dbReference type="Pfam" id="PF25752"/>
    </source>
</evidence>
<comment type="similarity">
    <text evidence="1">Belongs to the tectonic family.</text>
</comment>
<dbReference type="InterPro" id="IPR011677">
    <property type="entry name" value="TCTN1-3_dom"/>
</dbReference>
<feature type="domain" description="Tectonic-1-3" evidence="8">
    <location>
        <begin position="425"/>
        <end position="604"/>
    </location>
</feature>
<evidence type="ECO:0000256" key="6">
    <source>
        <dbReference type="SAM" id="MobiDB-lite"/>
    </source>
</evidence>
<feature type="signal peptide" evidence="7">
    <location>
        <begin position="1"/>
        <end position="19"/>
    </location>
</feature>
<evidence type="ECO:0000256" key="3">
    <source>
        <dbReference type="ARBA" id="ARBA00022729"/>
    </source>
</evidence>
<feature type="compositionally biased region" description="Pro residues" evidence="6">
    <location>
        <begin position="81"/>
        <end position="93"/>
    </location>
</feature>
<feature type="compositionally biased region" description="Low complexity" evidence="6">
    <location>
        <begin position="36"/>
        <end position="51"/>
    </location>
</feature>
<dbReference type="AlphaFoldDB" id="A0A8C8RK28"/>
<evidence type="ECO:0000256" key="1">
    <source>
        <dbReference type="ARBA" id="ARBA00007633"/>
    </source>
</evidence>
<keyword evidence="3 7" id="KW-0732">Signal</keyword>
<feature type="chain" id="PRO_5034738855" evidence="7">
    <location>
        <begin position="20"/>
        <end position="631"/>
    </location>
</feature>
<dbReference type="PANTHER" id="PTHR14611:SF1">
    <property type="entry name" value="TECTONIC-1"/>
    <property type="match status" value="1"/>
</dbReference>
<dbReference type="InterPro" id="IPR040354">
    <property type="entry name" value="TCTN1-3"/>
</dbReference>
<dbReference type="Proteomes" id="UP000694393">
    <property type="component" value="Unplaced"/>
</dbReference>
<evidence type="ECO:0000256" key="7">
    <source>
        <dbReference type="SAM" id="SignalP"/>
    </source>
</evidence>
<feature type="domain" description="Tectonic-1-3 N-terminal" evidence="9">
    <location>
        <begin position="117"/>
        <end position="219"/>
    </location>
</feature>
<dbReference type="Pfam" id="PF25752">
    <property type="entry name" value="DUF1619_N"/>
    <property type="match status" value="1"/>
</dbReference>
<proteinExistence type="inferred from homology"/>
<evidence type="ECO:0000256" key="4">
    <source>
        <dbReference type="ARBA" id="ARBA00022794"/>
    </source>
</evidence>
<comment type="subunit">
    <text evidence="2">Part of the tectonic-like complex (also named B9 complex).</text>
</comment>
<feature type="compositionally biased region" description="Low complexity" evidence="6">
    <location>
        <begin position="94"/>
        <end position="111"/>
    </location>
</feature>
<dbReference type="Pfam" id="PF07773">
    <property type="entry name" value="TCTN_DUF1619"/>
    <property type="match status" value="2"/>
</dbReference>
<dbReference type="GO" id="GO:0060271">
    <property type="term" value="P:cilium assembly"/>
    <property type="evidence" value="ECO:0007669"/>
    <property type="project" value="TreeGrafter"/>
</dbReference>
<evidence type="ECO:0000256" key="5">
    <source>
        <dbReference type="ARBA" id="ARBA00023180"/>
    </source>
</evidence>
<organism evidence="10 11">
    <name type="scientific">Pelusios castaneus</name>
    <name type="common">West African mud turtle</name>
    <dbReference type="NCBI Taxonomy" id="367368"/>
    <lineage>
        <taxon>Eukaryota</taxon>
        <taxon>Metazoa</taxon>
        <taxon>Chordata</taxon>
        <taxon>Craniata</taxon>
        <taxon>Vertebrata</taxon>
        <taxon>Euteleostomi</taxon>
        <taxon>Archelosauria</taxon>
        <taxon>Testudinata</taxon>
        <taxon>Testudines</taxon>
        <taxon>Pleurodira</taxon>
        <taxon>Pelomedusidae</taxon>
        <taxon>Pelusios</taxon>
    </lineage>
</organism>
<reference evidence="10" key="1">
    <citation type="submission" date="2025-08" db="UniProtKB">
        <authorList>
            <consortium name="Ensembl"/>
        </authorList>
    </citation>
    <scope>IDENTIFICATION</scope>
</reference>
<keyword evidence="4" id="KW-0970">Cilium biogenesis/degradation</keyword>